<feature type="transmembrane region" description="Helical" evidence="1">
    <location>
        <begin position="293"/>
        <end position="317"/>
    </location>
</feature>
<feature type="transmembrane region" description="Helical" evidence="1">
    <location>
        <begin position="16"/>
        <end position="39"/>
    </location>
</feature>
<feature type="transmembrane region" description="Helical" evidence="1">
    <location>
        <begin position="45"/>
        <end position="78"/>
    </location>
</feature>
<comment type="caution">
    <text evidence="2">The sequence shown here is derived from an EMBL/GenBank/DDBJ whole genome shotgun (WGS) entry which is preliminary data.</text>
</comment>
<accession>A0A317CQZ7</accession>
<feature type="transmembrane region" description="Helical" evidence="1">
    <location>
        <begin position="390"/>
        <end position="412"/>
    </location>
</feature>
<dbReference type="RefSeq" id="WP_109821868.1">
    <property type="nucleotide sequence ID" value="NZ_QGKL01000010.1"/>
</dbReference>
<gene>
    <name evidence="2" type="ORF">DKT75_02560</name>
</gene>
<protein>
    <recommendedName>
        <fullName evidence="4">Polysaccharide biosynthesis protein</fullName>
    </recommendedName>
</protein>
<reference evidence="2 3" key="1">
    <citation type="submission" date="2018-05" db="EMBL/GenBank/DDBJ databases">
        <title>Leucothrix arctica sp. nov., isolated from Arctic seawater.</title>
        <authorList>
            <person name="Choi A."/>
            <person name="Baek K."/>
        </authorList>
    </citation>
    <scope>NUCLEOTIDE SEQUENCE [LARGE SCALE GENOMIC DNA]</scope>
    <source>
        <strain evidence="2 3">IMCC9719</strain>
    </source>
</reference>
<keyword evidence="1" id="KW-0812">Transmembrane</keyword>
<evidence type="ECO:0008006" key="4">
    <source>
        <dbReference type="Google" id="ProtNLM"/>
    </source>
</evidence>
<keyword evidence="1" id="KW-1133">Transmembrane helix</keyword>
<dbReference type="Proteomes" id="UP000245506">
    <property type="component" value="Unassembled WGS sequence"/>
</dbReference>
<feature type="transmembrane region" description="Helical" evidence="1">
    <location>
        <begin position="337"/>
        <end position="353"/>
    </location>
</feature>
<dbReference type="OrthoDB" id="8955410at2"/>
<feature type="transmembrane region" description="Helical" evidence="1">
    <location>
        <begin position="120"/>
        <end position="137"/>
    </location>
</feature>
<organism evidence="2 3">
    <name type="scientific">Leucothrix arctica</name>
    <dbReference type="NCBI Taxonomy" id="1481894"/>
    <lineage>
        <taxon>Bacteria</taxon>
        <taxon>Pseudomonadati</taxon>
        <taxon>Pseudomonadota</taxon>
        <taxon>Gammaproteobacteria</taxon>
        <taxon>Thiotrichales</taxon>
        <taxon>Thiotrichaceae</taxon>
        <taxon>Leucothrix</taxon>
    </lineage>
</organism>
<dbReference type="AlphaFoldDB" id="A0A317CQZ7"/>
<evidence type="ECO:0000313" key="3">
    <source>
        <dbReference type="Proteomes" id="UP000245506"/>
    </source>
</evidence>
<proteinExistence type="predicted"/>
<sequence length="422" mass="47006">MYDLYKKVRGNSSRALIFLTGSVAAQGISALTGLLLARWLAVSDYATYTIMITLIGAMSILTKGGATFGYSAILGRVWPDRKLVSEAVLAVTNVRKKVSIFVLPFVIASTSFLLDRNEVSFIENFILCLFIVALWWADMKTSLVEQVLFYAKITTSIQVLDTFLSILRLIAISVIYLFSSIYILPVMLISVLVASLRILPINKWAGEFLQTRDVENNNSFTKEINGSVKKQLPVEIYYVFQAQIVLFCLSFFSNSQDVAGFGALGRIAQLLVPVTMFTYAFSIPIYTRASENVGRLLILFILLSLAPGLFLLCISVFYPDMLLWLIGPNYSNMHNEIIWAVFATLISVTSGVFRNLVSSRGKMKYNFLQIPLGFLWVGIAVFLIDLSTIIGAFQLQIGFAICAIICGLIDFFTGETKEKRSV</sequence>
<feature type="transmembrane region" description="Helical" evidence="1">
    <location>
        <begin position="149"/>
        <end position="170"/>
    </location>
</feature>
<feature type="transmembrane region" description="Helical" evidence="1">
    <location>
        <begin position="259"/>
        <end position="281"/>
    </location>
</feature>
<keyword evidence="1" id="KW-0472">Membrane</keyword>
<name>A0A317CQZ7_9GAMM</name>
<feature type="transmembrane region" description="Helical" evidence="1">
    <location>
        <begin position="365"/>
        <end position="384"/>
    </location>
</feature>
<feature type="transmembrane region" description="Helical" evidence="1">
    <location>
        <begin position="176"/>
        <end position="199"/>
    </location>
</feature>
<evidence type="ECO:0000256" key="1">
    <source>
        <dbReference type="SAM" id="Phobius"/>
    </source>
</evidence>
<dbReference type="EMBL" id="QGKL01000010">
    <property type="protein sequence ID" value="PWQ98712.1"/>
    <property type="molecule type" value="Genomic_DNA"/>
</dbReference>
<evidence type="ECO:0000313" key="2">
    <source>
        <dbReference type="EMBL" id="PWQ98712.1"/>
    </source>
</evidence>
<keyword evidence="3" id="KW-1185">Reference proteome</keyword>